<dbReference type="CDD" id="cd00885">
    <property type="entry name" value="cinA"/>
    <property type="match status" value="1"/>
</dbReference>
<feature type="domain" description="MoaB/Mog" evidence="1">
    <location>
        <begin position="17"/>
        <end position="177"/>
    </location>
</feature>
<dbReference type="InterPro" id="IPR050101">
    <property type="entry name" value="CinA"/>
</dbReference>
<dbReference type="PANTHER" id="PTHR13939:SF0">
    <property type="entry name" value="NMN AMIDOHYDROLASE-LIKE PROTEIN YFAY"/>
    <property type="match status" value="1"/>
</dbReference>
<dbReference type="EMBL" id="CP048029">
    <property type="protein sequence ID" value="QIK36783.1"/>
    <property type="molecule type" value="Genomic_DNA"/>
</dbReference>
<dbReference type="PANTHER" id="PTHR13939">
    <property type="entry name" value="NICOTINAMIDE-NUCLEOTIDE AMIDOHYDROLASE PNCC"/>
    <property type="match status" value="1"/>
</dbReference>
<keyword evidence="3" id="KW-1185">Reference proteome</keyword>
<dbReference type="RefSeq" id="WP_166269259.1">
    <property type="nucleotide sequence ID" value="NZ_CP048029.1"/>
</dbReference>
<dbReference type="SUPFAM" id="SSF53218">
    <property type="entry name" value="Molybdenum cofactor biosynthesis proteins"/>
    <property type="match status" value="1"/>
</dbReference>
<dbReference type="Pfam" id="PF00994">
    <property type="entry name" value="MoCF_biosynth"/>
    <property type="match status" value="1"/>
</dbReference>
<dbReference type="Proteomes" id="UP000502699">
    <property type="component" value="Chromosome"/>
</dbReference>
<dbReference type="InterPro" id="IPR001453">
    <property type="entry name" value="MoaB/Mog_dom"/>
</dbReference>
<dbReference type="InterPro" id="IPR036425">
    <property type="entry name" value="MoaB/Mog-like_dom_sf"/>
</dbReference>
<protein>
    <submittedName>
        <fullName evidence="2">Competence/damage-inducible protein A</fullName>
    </submittedName>
</protein>
<gene>
    <name evidence="2" type="ORF">GWK36_00855</name>
</gene>
<sequence>MSGADASLQQAKPLAFGLIVIGDEVLNGARSDKHLAAFKRLLSGRGHSLAWHWLLPDDPEVLTAHLRFSMEREEPVFVCGGIGATPDDHTRACAAAAAGVELSRHPEAARLIEERFGEAAYPNRILMADLPAGAGLIPNPINQIPGFSLKQHWFLPGFPEMAWPMAEWVLEQSCGRCPPLRESAVLVRGVAESQLIPLMQGLTRRYPQLKHFSLPHRGEDPHIRLGFRGRAGLERAMADLKEGLEAAGIDYQDALPE</sequence>
<dbReference type="KEGG" id="cjap:GWK36_00855"/>
<dbReference type="SMART" id="SM00852">
    <property type="entry name" value="MoCF_biosynth"/>
    <property type="match status" value="1"/>
</dbReference>
<dbReference type="AlphaFoldDB" id="A0A6G7V9N3"/>
<reference evidence="3" key="1">
    <citation type="submission" date="2020-01" db="EMBL/GenBank/DDBJ databases">
        <title>Caldichromatium gen. nov., sp. nov., a thermophilic purple sulfur bacterium member of the family Chromatiaceae isolated from Nakabusa hot spring, Japan.</title>
        <authorList>
            <person name="Saini M.K."/>
            <person name="Hanada S."/>
            <person name="Tank M."/>
        </authorList>
    </citation>
    <scope>NUCLEOTIDE SEQUENCE [LARGE SCALE GENOMIC DNA]</scope>
    <source>
        <strain evidence="3">No.7</strain>
    </source>
</reference>
<evidence type="ECO:0000313" key="3">
    <source>
        <dbReference type="Proteomes" id="UP000502699"/>
    </source>
</evidence>
<dbReference type="Gene3D" id="3.40.980.10">
    <property type="entry name" value="MoaB/Mog-like domain"/>
    <property type="match status" value="1"/>
</dbReference>
<name>A0A6G7V9N3_9GAMM</name>
<evidence type="ECO:0000259" key="1">
    <source>
        <dbReference type="SMART" id="SM00852"/>
    </source>
</evidence>
<organism evidence="2 3">
    <name type="scientific">Caldichromatium japonicum</name>
    <dbReference type="NCBI Taxonomy" id="2699430"/>
    <lineage>
        <taxon>Bacteria</taxon>
        <taxon>Pseudomonadati</taxon>
        <taxon>Pseudomonadota</taxon>
        <taxon>Gammaproteobacteria</taxon>
        <taxon>Chromatiales</taxon>
        <taxon>Chromatiaceae</taxon>
        <taxon>Caldichromatium</taxon>
    </lineage>
</organism>
<evidence type="ECO:0000313" key="2">
    <source>
        <dbReference type="EMBL" id="QIK36783.1"/>
    </source>
</evidence>
<proteinExistence type="predicted"/>
<accession>A0A6G7V9N3</accession>